<evidence type="ECO:0000313" key="6">
    <source>
        <dbReference type="EMBL" id="TBX34315.1"/>
    </source>
</evidence>
<comment type="subunit">
    <text evidence="2">Heterodimer of SbcC and SbcD.</text>
</comment>
<evidence type="ECO:0000256" key="1">
    <source>
        <dbReference type="ARBA" id="ARBA00006930"/>
    </source>
</evidence>
<evidence type="ECO:0000259" key="5">
    <source>
        <dbReference type="Pfam" id="PF13166"/>
    </source>
</evidence>
<comment type="caution">
    <text evidence="6">The sequence shown here is derived from an EMBL/GenBank/DDBJ whole genome shotgun (WGS) entry which is preliminary data.</text>
</comment>
<accession>A0A4Q9XXI4</accession>
<feature type="domain" description="Protein CR006 P-loop" evidence="5">
    <location>
        <begin position="41"/>
        <end position="784"/>
    </location>
</feature>
<dbReference type="Gene3D" id="3.40.50.300">
    <property type="entry name" value="P-loop containing nucleotide triphosphate hydrolases"/>
    <property type="match status" value="1"/>
</dbReference>
<sequence length="831" mass="95050">MSWNEVKIRTPHLQENEVDLRFYEVVKNKKTQEKRIQDERIISIFGRNGSGKTTISNAVLHNSVDNAIADEAPSSSFWNASIEKNEEITTAAKLNDSEKSEAYVYNEQFVDKYVRVKDNENLEAIVMLSDNPDLTDSLKALETKETGIMEKIESAEQALSNFESSTNDHNENNIHKKIDKQLKADGAWASIGKSIHALEVKQQVKTTAFKSIRDIDITGGTPAIAKQIMELLEDDLKDLEQIRQKKELPPFEMPTDKNDFSNVKKLLSTIVTMPTLNGIQKRIMKSLSISGKNKISRIKDTFSLPEIEYCPTCFRFITSSEKENLVQVINQVLNMSKLNAEEEFTNQLKSLKLDNHTLIKQDTDIASLFPKEVSAYNNAVEKYNEMVTEYLEAIAEKINNPYSNPDTIDYDDKSLYKAIISAGRAIQKKTEEYNVVFKREKFLICEADLLNLNIAKYNNRELFEQFEAASVKHQGLKDNLITAKSPLADVKNNIAQIKAQLAEQKVALDQINDSLAHVFMARNRLKLIEGDNCYRVQSRGEFITTNQLSVGERNAISLCYFFSRINSNVRADQAYQRPIFVVLDDPISSFDFENKIGILSLLREELEKILFNNFESKVMVMTHDAEMFQHVAKIYSDIEERRRFLDKAGQPVAPKIISHSYQLISGRLTEAGTKSFNDYAQQLKEVYNYAMSDNQVTDENGQDTKVDYAQEDLFIGNTMRRVLEAFSTFCFRCSISAIFNDQDIMNIIPDIHREFLGTFMYRLVFNSESHSEENIKSQPDSNSADFISHSELIKTARLLIVFMDDLNALHLRKLIPDFDENEVQTWGQIAI</sequence>
<evidence type="ECO:0000313" key="7">
    <source>
        <dbReference type="Proteomes" id="UP000292648"/>
    </source>
</evidence>
<dbReference type="AlphaFoldDB" id="A0A4Q9XXI4"/>
<organism evidence="6 7">
    <name type="scientific">Lactiplantibacillus paraplantarum</name>
    <dbReference type="NCBI Taxonomy" id="60520"/>
    <lineage>
        <taxon>Bacteria</taxon>
        <taxon>Bacillati</taxon>
        <taxon>Bacillota</taxon>
        <taxon>Bacilli</taxon>
        <taxon>Lactobacillales</taxon>
        <taxon>Lactobacillaceae</taxon>
        <taxon>Lactiplantibacillus</taxon>
    </lineage>
</organism>
<dbReference type="PANTHER" id="PTHR32114">
    <property type="entry name" value="ABC TRANSPORTER ABCH.3"/>
    <property type="match status" value="1"/>
</dbReference>
<dbReference type="Proteomes" id="UP000292648">
    <property type="component" value="Unassembled WGS sequence"/>
</dbReference>
<gene>
    <name evidence="6" type="ORF">EUZ87_16475</name>
</gene>
<keyword evidence="4" id="KW-0175">Coiled coil</keyword>
<feature type="coiled-coil region" evidence="4">
    <location>
        <begin position="138"/>
        <end position="172"/>
    </location>
</feature>
<dbReference type="InterPro" id="IPR026866">
    <property type="entry name" value="CR006_AAA"/>
</dbReference>
<evidence type="ECO:0000256" key="4">
    <source>
        <dbReference type="SAM" id="Coils"/>
    </source>
</evidence>
<feature type="coiled-coil region" evidence="4">
    <location>
        <begin position="487"/>
        <end position="514"/>
    </location>
</feature>
<dbReference type="SUPFAM" id="SSF52540">
    <property type="entry name" value="P-loop containing nucleoside triphosphate hydrolases"/>
    <property type="match status" value="1"/>
</dbReference>
<dbReference type="PANTHER" id="PTHR32114:SF2">
    <property type="entry name" value="ABC TRANSPORTER ABCH.3"/>
    <property type="match status" value="1"/>
</dbReference>
<comment type="similarity">
    <text evidence="1">Belongs to the SMC family. SbcC subfamily.</text>
</comment>
<evidence type="ECO:0000256" key="3">
    <source>
        <dbReference type="ARBA" id="ARBA00013368"/>
    </source>
</evidence>
<reference evidence="6 7" key="1">
    <citation type="submission" date="2019-01" db="EMBL/GenBank/DDBJ databases">
        <title>Draft genome sequence of Lactobacillus paraplantarum OSY-TC318, a Producer of the novel lantibiotic Paraplantaracin TC318.</title>
        <authorList>
            <person name="Hussein W.E."/>
            <person name="Huang E."/>
            <person name="Yousef A.E."/>
        </authorList>
    </citation>
    <scope>NUCLEOTIDE SEQUENCE [LARGE SCALE GENOMIC DNA]</scope>
    <source>
        <strain evidence="6 7">OSY-TC318</strain>
    </source>
</reference>
<protein>
    <recommendedName>
        <fullName evidence="3">Nuclease SbcCD subunit C</fullName>
    </recommendedName>
</protein>
<evidence type="ECO:0000256" key="2">
    <source>
        <dbReference type="ARBA" id="ARBA00011322"/>
    </source>
</evidence>
<proteinExistence type="inferred from homology"/>
<dbReference type="EMBL" id="SEHH01000198">
    <property type="protein sequence ID" value="TBX34315.1"/>
    <property type="molecule type" value="Genomic_DNA"/>
</dbReference>
<dbReference type="InterPro" id="IPR027417">
    <property type="entry name" value="P-loop_NTPase"/>
</dbReference>
<name>A0A4Q9XXI4_9LACO</name>
<dbReference type="Pfam" id="PF13166">
    <property type="entry name" value="AAA_13"/>
    <property type="match status" value="1"/>
</dbReference>